<proteinExistence type="predicted"/>
<dbReference type="GO" id="GO:0000155">
    <property type="term" value="F:phosphorelay sensor kinase activity"/>
    <property type="evidence" value="ECO:0007669"/>
    <property type="project" value="InterPro"/>
</dbReference>
<dbReference type="Proteomes" id="UP000267844">
    <property type="component" value="Unassembled WGS sequence"/>
</dbReference>
<dbReference type="SUPFAM" id="SSF55874">
    <property type="entry name" value="ATPase domain of HSP90 chaperone/DNA topoisomerase II/histidine kinase"/>
    <property type="match status" value="1"/>
</dbReference>
<dbReference type="InterPro" id="IPR036890">
    <property type="entry name" value="HATPase_C_sf"/>
</dbReference>
<feature type="transmembrane region" description="Helical" evidence="1">
    <location>
        <begin position="37"/>
        <end position="55"/>
    </location>
</feature>
<feature type="domain" description="Signal transduction histidine kinase internal region" evidence="2">
    <location>
        <begin position="157"/>
        <end position="234"/>
    </location>
</feature>
<feature type="transmembrane region" description="Helical" evidence="1">
    <location>
        <begin position="115"/>
        <end position="136"/>
    </location>
</feature>
<dbReference type="Gene3D" id="3.30.565.10">
    <property type="entry name" value="Histidine kinase-like ATPase, C-terminal domain"/>
    <property type="match status" value="1"/>
</dbReference>
<keyword evidence="1" id="KW-0472">Membrane</keyword>
<dbReference type="AlphaFoldDB" id="A0A3R8SMS2"/>
<accession>A0A3R8SMS2</accession>
<dbReference type="PANTHER" id="PTHR34220:SF7">
    <property type="entry name" value="SENSOR HISTIDINE KINASE YPDA"/>
    <property type="match status" value="1"/>
</dbReference>
<dbReference type="RefSeq" id="WP_125349317.1">
    <property type="nucleotide sequence ID" value="NZ_RHPN01000006.1"/>
</dbReference>
<feature type="transmembrane region" description="Helical" evidence="1">
    <location>
        <begin position="71"/>
        <end position="95"/>
    </location>
</feature>
<evidence type="ECO:0000313" key="3">
    <source>
        <dbReference type="EMBL" id="RRT92836.1"/>
    </source>
</evidence>
<feature type="transmembrane region" description="Helical" evidence="1">
    <location>
        <begin position="9"/>
        <end position="25"/>
    </location>
</feature>
<gene>
    <name evidence="3" type="ORF">EGI89_04540</name>
</gene>
<sequence>MNFKFFKKHLFITIFWIVLGITLWLNFQANDSKYDALLQTIAILFYSIILTYYLTEKLLPKALQKKKMKQFLILSIFFILTLSIFNSFVFTYISVSSKEPLPVYFSDQIPILWKGFYLSIPASLLIIGTACGIRFYQEHGKIERDHILLQQDHLENQLKLLQDQVNPHVMFNILNHIHILLKKDTELASFLLLKFSDILRYQLYECNKNEVVLENEIQYLKDLIDVEKLRWGNEIDVSTSFTIMNKKAMIAPLLLVPFIENAFKHVSRVPDYKGFIKINFNENNNQIHLSIENTYAKIPIQSKSVGGIGLQNVKKRLNLIYPETYQLNITENGQLYKVYLTINLSST</sequence>
<evidence type="ECO:0000256" key="1">
    <source>
        <dbReference type="SAM" id="Phobius"/>
    </source>
</evidence>
<reference evidence="3 4" key="1">
    <citation type="submission" date="2018-10" db="EMBL/GenBank/DDBJ databases">
        <title>Transmission dynamics of multidrug resistant bacteria on intensive care unit surfaces.</title>
        <authorList>
            <person name="D'Souza A.W."/>
            <person name="Potter R.F."/>
            <person name="Wallace M."/>
            <person name="Shupe A."/>
            <person name="Patel S."/>
            <person name="Sun S."/>
            <person name="Gul D."/>
            <person name="Kwon J.H."/>
            <person name="Andleeb S."/>
            <person name="Burnham C.-A.D."/>
            <person name="Dantas G."/>
        </authorList>
    </citation>
    <scope>NUCLEOTIDE SEQUENCE [LARGE SCALE GENOMIC DNA]</scope>
    <source>
        <strain evidence="3 4">WF_348</strain>
    </source>
</reference>
<evidence type="ECO:0000313" key="4">
    <source>
        <dbReference type="Proteomes" id="UP000267844"/>
    </source>
</evidence>
<organism evidence="3 4">
    <name type="scientific">Empedobacter falsenii</name>
    <dbReference type="NCBI Taxonomy" id="343874"/>
    <lineage>
        <taxon>Bacteria</taxon>
        <taxon>Pseudomonadati</taxon>
        <taxon>Bacteroidota</taxon>
        <taxon>Flavobacteriia</taxon>
        <taxon>Flavobacteriales</taxon>
        <taxon>Weeksellaceae</taxon>
        <taxon>Empedobacter</taxon>
    </lineage>
</organism>
<keyword evidence="1" id="KW-1133">Transmembrane helix</keyword>
<dbReference type="EMBL" id="RHPO01000006">
    <property type="protein sequence ID" value="RRT92836.1"/>
    <property type="molecule type" value="Genomic_DNA"/>
</dbReference>
<keyword evidence="1" id="KW-0812">Transmembrane</keyword>
<name>A0A3R8SMS2_9FLAO</name>
<protein>
    <submittedName>
        <fullName evidence="3">GHKL domain-containing protein</fullName>
    </submittedName>
</protein>
<dbReference type="Pfam" id="PF06580">
    <property type="entry name" value="His_kinase"/>
    <property type="match status" value="1"/>
</dbReference>
<evidence type="ECO:0000259" key="2">
    <source>
        <dbReference type="Pfam" id="PF06580"/>
    </source>
</evidence>
<comment type="caution">
    <text evidence="3">The sequence shown here is derived from an EMBL/GenBank/DDBJ whole genome shotgun (WGS) entry which is preliminary data.</text>
</comment>
<dbReference type="InterPro" id="IPR050640">
    <property type="entry name" value="Bact_2-comp_sensor_kinase"/>
</dbReference>
<dbReference type="PANTHER" id="PTHR34220">
    <property type="entry name" value="SENSOR HISTIDINE KINASE YPDA"/>
    <property type="match status" value="1"/>
</dbReference>
<dbReference type="GO" id="GO:0016020">
    <property type="term" value="C:membrane"/>
    <property type="evidence" value="ECO:0007669"/>
    <property type="project" value="InterPro"/>
</dbReference>
<dbReference type="InterPro" id="IPR010559">
    <property type="entry name" value="Sig_transdc_His_kin_internal"/>
</dbReference>